<dbReference type="OrthoDB" id="10250282at2759"/>
<dbReference type="InterPro" id="IPR000132">
    <property type="entry name" value="Nitrilase/CN_hydratase_CS"/>
</dbReference>
<evidence type="ECO:0000256" key="2">
    <source>
        <dbReference type="ARBA" id="ARBA00022801"/>
    </source>
</evidence>
<feature type="domain" description="CN hydrolase" evidence="6">
    <location>
        <begin position="4"/>
        <end position="283"/>
    </location>
</feature>
<dbReference type="PROSITE" id="PS00921">
    <property type="entry name" value="NITRIL_CHT_2"/>
    <property type="match status" value="1"/>
</dbReference>
<dbReference type="InterPro" id="IPR036526">
    <property type="entry name" value="C-N_Hydrolase_sf"/>
</dbReference>
<gene>
    <name evidence="7" type="ORF">P875_00021636</name>
</gene>
<dbReference type="PROSITE" id="PS00920">
    <property type="entry name" value="NITRIL_CHT_1"/>
    <property type="match status" value="1"/>
</dbReference>
<dbReference type="GO" id="GO:0016836">
    <property type="term" value="F:hydro-lyase activity"/>
    <property type="evidence" value="ECO:0007669"/>
    <property type="project" value="UniProtKB-ARBA"/>
</dbReference>
<dbReference type="PANTHER" id="PTHR46044">
    <property type="entry name" value="NITRILASE"/>
    <property type="match status" value="1"/>
</dbReference>
<proteinExistence type="inferred from homology"/>
<sequence length="320" mass="35247">MAPVCIGTVQAEPVLLDLDGSVTKTVDIIRQAAVKGVQVLAFPEVWVGGYPWPIWARNAFESSEFCAKYIAHSLPRESTHMRRIQAACREHSIFVVLGYSEKDDASGSIYISQAFISSTGDILHNRRKIKPTHVERSLWGDGQGDSLKCVIDSPFGKIGGLNCWENLQPLLRYYEYSQGVQIHVAGWPSCPSVEKLKAPYPYGCTSEACLRISQMVALEGQTFVLCSTSILSKERHEMMGLKDKGIFHEDDGGVAMIFGPDGRPLAEPLPRGEEGILTAVIDLDMIHAAKSLCDLVGHYSRPDLLSLRVNSVKAEVVHHV</sequence>
<comment type="catalytic activity">
    <reaction evidence="3">
        <text>a nitrile + 2 H2O = a carboxylate + NH4(+)</text>
        <dbReference type="Rhea" id="RHEA:21724"/>
        <dbReference type="ChEBI" id="CHEBI:15377"/>
        <dbReference type="ChEBI" id="CHEBI:18379"/>
        <dbReference type="ChEBI" id="CHEBI:28938"/>
        <dbReference type="ChEBI" id="CHEBI:29067"/>
        <dbReference type="EC" id="3.5.5.1"/>
    </reaction>
</comment>
<dbReference type="SUPFAM" id="SSF56317">
    <property type="entry name" value="Carbon-nitrogen hydrolase"/>
    <property type="match status" value="1"/>
</dbReference>
<dbReference type="Proteomes" id="UP000033540">
    <property type="component" value="Unassembled WGS sequence"/>
</dbReference>
<protein>
    <recommendedName>
        <fullName evidence="4">nitrilase</fullName>
        <ecNumber evidence="4">3.5.5.1</ecNumber>
    </recommendedName>
</protein>
<dbReference type="AlphaFoldDB" id="A0A0F0IGF6"/>
<comment type="caution">
    <text evidence="7">The sequence shown here is derived from an EMBL/GenBank/DDBJ whole genome shotgun (WGS) entry which is preliminary data.</text>
</comment>
<feature type="active site" description="Proton acceptor" evidence="5">
    <location>
        <position position="44"/>
    </location>
</feature>
<reference evidence="7 8" key="1">
    <citation type="submission" date="2015-02" db="EMBL/GenBank/DDBJ databases">
        <title>Draft genome sequence of Aspergillus parasiticus SU-1.</title>
        <authorList>
            <person name="Yu J."/>
            <person name="Fedorova N."/>
            <person name="Yin Y."/>
            <person name="Losada L."/>
            <person name="Zafar N."/>
            <person name="Taujale R."/>
            <person name="Ehrlich K.C."/>
            <person name="Bhatnagar D."/>
            <person name="Cleveland T.E."/>
            <person name="Bennett J.W."/>
            <person name="Nierman W.C."/>
        </authorList>
    </citation>
    <scope>NUCLEOTIDE SEQUENCE [LARGE SCALE GENOMIC DNA]</scope>
    <source>
        <strain evidence="8">ATCC 56775 / NRRL 5862 / SRRC 143 / SU-1</strain>
    </source>
</reference>
<evidence type="ECO:0000313" key="8">
    <source>
        <dbReference type="Proteomes" id="UP000033540"/>
    </source>
</evidence>
<dbReference type="InterPro" id="IPR003010">
    <property type="entry name" value="C-N_Hydrolase"/>
</dbReference>
<evidence type="ECO:0000259" key="6">
    <source>
        <dbReference type="PROSITE" id="PS50263"/>
    </source>
</evidence>
<dbReference type="Pfam" id="PF00795">
    <property type="entry name" value="CN_hydrolase"/>
    <property type="match status" value="1"/>
</dbReference>
<keyword evidence="2" id="KW-0378">Hydrolase</keyword>
<evidence type="ECO:0000313" key="7">
    <source>
        <dbReference type="EMBL" id="KJK66256.1"/>
    </source>
</evidence>
<dbReference type="Gene3D" id="3.60.110.10">
    <property type="entry name" value="Carbon-nitrogen hydrolase"/>
    <property type="match status" value="1"/>
</dbReference>
<evidence type="ECO:0000256" key="3">
    <source>
        <dbReference type="ARBA" id="ARBA00036406"/>
    </source>
</evidence>
<evidence type="ECO:0000256" key="5">
    <source>
        <dbReference type="PROSITE-ProRule" id="PRU10139"/>
    </source>
</evidence>
<dbReference type="CDD" id="cd07564">
    <property type="entry name" value="nitrilases_CHs"/>
    <property type="match status" value="1"/>
</dbReference>
<evidence type="ECO:0000256" key="4">
    <source>
        <dbReference type="ARBA" id="ARBA00039045"/>
    </source>
</evidence>
<dbReference type="PROSITE" id="PS50263">
    <property type="entry name" value="CN_HYDROLASE"/>
    <property type="match status" value="1"/>
</dbReference>
<comment type="similarity">
    <text evidence="1">Belongs to the carbon-nitrogen hydrolase superfamily. Nitrilase family.</text>
</comment>
<dbReference type="STRING" id="1403190.A0A0F0IGF6"/>
<dbReference type="InterPro" id="IPR044149">
    <property type="entry name" value="Nitrilases_CHs"/>
</dbReference>
<evidence type="ECO:0000256" key="1">
    <source>
        <dbReference type="ARBA" id="ARBA00008129"/>
    </source>
</evidence>
<accession>A0A0F0IGF6</accession>
<dbReference type="GO" id="GO:0000257">
    <property type="term" value="F:nitrilase activity"/>
    <property type="evidence" value="ECO:0007669"/>
    <property type="project" value="UniProtKB-EC"/>
</dbReference>
<organism evidence="7 8">
    <name type="scientific">Aspergillus parasiticus (strain ATCC 56775 / NRRL 5862 / SRRC 143 / SU-1)</name>
    <dbReference type="NCBI Taxonomy" id="1403190"/>
    <lineage>
        <taxon>Eukaryota</taxon>
        <taxon>Fungi</taxon>
        <taxon>Dikarya</taxon>
        <taxon>Ascomycota</taxon>
        <taxon>Pezizomycotina</taxon>
        <taxon>Eurotiomycetes</taxon>
        <taxon>Eurotiomycetidae</taxon>
        <taxon>Eurotiales</taxon>
        <taxon>Aspergillaceae</taxon>
        <taxon>Aspergillus</taxon>
        <taxon>Aspergillus subgen. Circumdati</taxon>
    </lineage>
</organism>
<dbReference type="EC" id="3.5.5.1" evidence="4"/>
<name>A0A0F0IGF6_ASPPU</name>
<dbReference type="EMBL" id="JZEE01000313">
    <property type="protein sequence ID" value="KJK66256.1"/>
    <property type="molecule type" value="Genomic_DNA"/>
</dbReference>
<dbReference type="PANTHER" id="PTHR46044:SF14">
    <property type="entry name" value="ARYLACETONITRILASE"/>
    <property type="match status" value="1"/>
</dbReference>